<reference evidence="3" key="1">
    <citation type="journal article" date="2019" name="Int. J. Syst. Evol. Microbiol.">
        <title>The Global Catalogue of Microorganisms (GCM) 10K type strain sequencing project: providing services to taxonomists for standard genome sequencing and annotation.</title>
        <authorList>
            <consortium name="The Broad Institute Genomics Platform"/>
            <consortium name="The Broad Institute Genome Sequencing Center for Infectious Disease"/>
            <person name="Wu L."/>
            <person name="Ma J."/>
        </authorList>
    </citation>
    <scope>NUCLEOTIDE SEQUENCE [LARGE SCALE GENOMIC DNA]</scope>
    <source>
        <strain evidence="3">CCM 8875</strain>
    </source>
</reference>
<dbReference type="InterPro" id="IPR003115">
    <property type="entry name" value="ParB_N"/>
</dbReference>
<gene>
    <name evidence="2" type="ORF">ACFQ5P_09995</name>
</gene>
<accession>A0ABW4DV56</accession>
<dbReference type="SMART" id="SM00470">
    <property type="entry name" value="ParB"/>
    <property type="match status" value="1"/>
</dbReference>
<dbReference type="EMBL" id="JBHTOQ010000022">
    <property type="protein sequence ID" value="MFD1481627.1"/>
    <property type="molecule type" value="Genomic_DNA"/>
</dbReference>
<dbReference type="Gene3D" id="3.90.1530.10">
    <property type="entry name" value="Conserved hypothetical protein from pyrococcus furiosus pfu- 392566-001, ParB domain"/>
    <property type="match status" value="1"/>
</dbReference>
<organism evidence="2 3">
    <name type="scientific">Paracoccus nototheniae</name>
    <dbReference type="NCBI Taxonomy" id="2489002"/>
    <lineage>
        <taxon>Bacteria</taxon>
        <taxon>Pseudomonadati</taxon>
        <taxon>Pseudomonadota</taxon>
        <taxon>Alphaproteobacteria</taxon>
        <taxon>Rhodobacterales</taxon>
        <taxon>Paracoccaceae</taxon>
        <taxon>Paracoccus</taxon>
    </lineage>
</organism>
<sequence length="273" mass="30159">MEHFRRIDVSGLPPAEMTVQPPPRLLWVEISSLVIDDRYQRPLGPANWSAIKRMAAEFRWSRFSPVVVAEADGGRYALIDGQHRAHAAALCGLDRIPAMVTIVPEREQAAAFIDINTRQIAVRSQNVYRAALEAGEEWALRCRRAVEAAGCRMMTSNASSCNRKPGQVFTIDLIRTLTIGSGAQHVTHALAALLEFDPKSAANFSADMLRPFLAAAVATKAAPDELSAVLRARRPWIVIEDADRRAKVDRQPRAAARREAFVDLMKAARRAVS</sequence>
<dbReference type="SUPFAM" id="SSF110849">
    <property type="entry name" value="ParB/Sulfiredoxin"/>
    <property type="match status" value="1"/>
</dbReference>
<evidence type="ECO:0000313" key="2">
    <source>
        <dbReference type="EMBL" id="MFD1481627.1"/>
    </source>
</evidence>
<name>A0ABW4DV56_9RHOB</name>
<protein>
    <submittedName>
        <fullName evidence="2">ParB N-terminal domain-containing protein</fullName>
    </submittedName>
</protein>
<dbReference type="Pfam" id="PF02195">
    <property type="entry name" value="ParB_N"/>
    <property type="match status" value="1"/>
</dbReference>
<dbReference type="InterPro" id="IPR036086">
    <property type="entry name" value="ParB/Sulfiredoxin_sf"/>
</dbReference>
<proteinExistence type="predicted"/>
<evidence type="ECO:0000313" key="3">
    <source>
        <dbReference type="Proteomes" id="UP001597302"/>
    </source>
</evidence>
<keyword evidence="3" id="KW-1185">Reference proteome</keyword>
<dbReference type="Proteomes" id="UP001597302">
    <property type="component" value="Unassembled WGS sequence"/>
</dbReference>
<evidence type="ECO:0000259" key="1">
    <source>
        <dbReference type="SMART" id="SM00470"/>
    </source>
</evidence>
<comment type="caution">
    <text evidence="2">The sequence shown here is derived from an EMBL/GenBank/DDBJ whole genome shotgun (WGS) entry which is preliminary data.</text>
</comment>
<dbReference type="RefSeq" id="WP_131572931.1">
    <property type="nucleotide sequence ID" value="NZ_CBCSAJ010000004.1"/>
</dbReference>
<feature type="domain" description="ParB-like N-terminal" evidence="1">
    <location>
        <begin position="26"/>
        <end position="118"/>
    </location>
</feature>